<dbReference type="OrthoDB" id="9795347at2"/>
<keyword evidence="8" id="KW-1185">Reference proteome</keyword>
<dbReference type="Gene3D" id="2.30.130.30">
    <property type="entry name" value="Hypothetical protein"/>
    <property type="match status" value="1"/>
</dbReference>
<dbReference type="InterPro" id="IPR002125">
    <property type="entry name" value="CMP_dCMP_dom"/>
</dbReference>
<dbReference type="PROSITE" id="PS51747">
    <property type="entry name" value="CYT_DCMP_DEAMINASES_2"/>
    <property type="match status" value="1"/>
</dbReference>
<evidence type="ECO:0000256" key="3">
    <source>
        <dbReference type="ARBA" id="ARBA00022801"/>
    </source>
</evidence>
<evidence type="ECO:0000256" key="4">
    <source>
        <dbReference type="ARBA" id="ARBA00022833"/>
    </source>
</evidence>
<comment type="similarity">
    <text evidence="1">Belongs to the cytidine and deoxycytidylate deaminase family.</text>
</comment>
<dbReference type="Gene3D" id="3.40.140.10">
    <property type="entry name" value="Cytidine Deaminase, domain 2"/>
    <property type="match status" value="1"/>
</dbReference>
<evidence type="ECO:0000256" key="1">
    <source>
        <dbReference type="ARBA" id="ARBA00006576"/>
    </source>
</evidence>
<dbReference type="PANTHER" id="PTHR11644:SF2">
    <property type="entry name" value="CYTIDINE DEAMINASE"/>
    <property type="match status" value="1"/>
</dbReference>
<dbReference type="GO" id="GO:0005829">
    <property type="term" value="C:cytosol"/>
    <property type="evidence" value="ECO:0007669"/>
    <property type="project" value="TreeGrafter"/>
</dbReference>
<reference evidence="8" key="1">
    <citation type="submission" date="2016-12" db="EMBL/GenBank/DDBJ databases">
        <authorList>
            <person name="Varghese N."/>
            <person name="Submissions S."/>
        </authorList>
    </citation>
    <scope>NUCLEOTIDE SEQUENCE [LARGE SCALE GENOMIC DNA]</scope>
    <source>
        <strain evidence="8">DSM 45599</strain>
    </source>
</reference>
<dbReference type="InterPro" id="IPR016192">
    <property type="entry name" value="APOBEC/CMP_deaminase_Zn-bd"/>
</dbReference>
<dbReference type="CDD" id="cd01283">
    <property type="entry name" value="cytidine_deaminase"/>
    <property type="match status" value="1"/>
</dbReference>
<dbReference type="GO" id="GO:0008270">
    <property type="term" value="F:zinc ion binding"/>
    <property type="evidence" value="ECO:0007669"/>
    <property type="project" value="InterPro"/>
</dbReference>
<evidence type="ECO:0000259" key="6">
    <source>
        <dbReference type="PROSITE" id="PS51747"/>
    </source>
</evidence>
<accession>A0A1N5WT13</accession>
<dbReference type="GO" id="GO:0042802">
    <property type="term" value="F:identical protein binding"/>
    <property type="evidence" value="ECO:0007669"/>
    <property type="project" value="UniProtKB-ARBA"/>
</dbReference>
<dbReference type="InterPro" id="IPR015947">
    <property type="entry name" value="PUA-like_sf"/>
</dbReference>
<dbReference type="InterPro" id="IPR016193">
    <property type="entry name" value="Cytidine_deaminase-like"/>
</dbReference>
<dbReference type="GO" id="GO:0004126">
    <property type="term" value="F:cytidine deaminase activity"/>
    <property type="evidence" value="ECO:0007669"/>
    <property type="project" value="TreeGrafter"/>
</dbReference>
<dbReference type="SMART" id="SM01022">
    <property type="entry name" value="ASCH"/>
    <property type="match status" value="1"/>
</dbReference>
<dbReference type="Pfam" id="PF04266">
    <property type="entry name" value="ASCH"/>
    <property type="match status" value="1"/>
</dbReference>
<keyword evidence="2" id="KW-0479">Metal-binding</keyword>
<dbReference type="InterPro" id="IPR007374">
    <property type="entry name" value="ASCH_domain"/>
</dbReference>
<dbReference type="Proteomes" id="UP000185124">
    <property type="component" value="Unassembled WGS sequence"/>
</dbReference>
<dbReference type="PROSITE" id="PS00903">
    <property type="entry name" value="CYT_DCMP_DEAMINASES_1"/>
    <property type="match status" value="1"/>
</dbReference>
<feature type="domain" description="CMP/dCMP-type deaminase" evidence="6">
    <location>
        <begin position="3"/>
        <end position="128"/>
    </location>
</feature>
<gene>
    <name evidence="7" type="ORF">SAMN04489832_2728</name>
</gene>
<evidence type="ECO:0000313" key="7">
    <source>
        <dbReference type="EMBL" id="SIM88263.1"/>
    </source>
</evidence>
<dbReference type="RefSeq" id="WP_143728362.1">
    <property type="nucleotide sequence ID" value="NZ_FSQT01000001.1"/>
</dbReference>
<sequence length="270" mass="28631">MLEKIERRLVAAAEAVVRSPSTGDAHTVAAAAMDANGDIYSGVNVFHFTGGPCAELVVIGSAAAANAPPLITIVAVGDGDRGVIAPCGRCRQVMLDLHPDVFVIVPTGDGQLAAKPVRELLPFGYVARTGSTAPRVVYFHPRHYDTISSGLKTATVRFQDSVQTGPAVFVFDDGESIRRLDAVVEKVESRRLDHLTEEDAHHEALPDSDALRDAIKTQYPMLGDGDVVDVATFRLTAISAPDPDPRSSYPPAVSRCNPAGPRADLLVGQS</sequence>
<dbReference type="InterPro" id="IPR050202">
    <property type="entry name" value="Cyt/Deoxycyt_deaminase"/>
</dbReference>
<dbReference type="Pfam" id="PF00383">
    <property type="entry name" value="dCMP_cyt_deam_1"/>
    <property type="match status" value="1"/>
</dbReference>
<keyword evidence="3" id="KW-0378">Hydrolase</keyword>
<proteinExistence type="inferred from homology"/>
<dbReference type="SUPFAM" id="SSF53927">
    <property type="entry name" value="Cytidine deaminase-like"/>
    <property type="match status" value="1"/>
</dbReference>
<dbReference type="AlphaFoldDB" id="A0A1N5WT13"/>
<dbReference type="GO" id="GO:0072527">
    <property type="term" value="P:pyrimidine-containing compound metabolic process"/>
    <property type="evidence" value="ECO:0007669"/>
    <property type="project" value="UniProtKB-ARBA"/>
</dbReference>
<dbReference type="GO" id="GO:0055086">
    <property type="term" value="P:nucleobase-containing small molecule metabolic process"/>
    <property type="evidence" value="ECO:0007669"/>
    <property type="project" value="UniProtKB-ARBA"/>
</dbReference>
<protein>
    <submittedName>
        <fullName evidence="7">Cytidine deaminase</fullName>
    </submittedName>
</protein>
<organism evidence="7 8">
    <name type="scientific">Micromonospora cremea</name>
    <dbReference type="NCBI Taxonomy" id="709881"/>
    <lineage>
        <taxon>Bacteria</taxon>
        <taxon>Bacillati</taxon>
        <taxon>Actinomycetota</taxon>
        <taxon>Actinomycetes</taxon>
        <taxon>Micromonosporales</taxon>
        <taxon>Micromonosporaceae</taxon>
        <taxon>Micromonospora</taxon>
    </lineage>
</organism>
<keyword evidence="4" id="KW-0862">Zinc</keyword>
<name>A0A1N5WT13_9ACTN</name>
<dbReference type="EMBL" id="FSQT01000001">
    <property type="protein sequence ID" value="SIM88263.1"/>
    <property type="molecule type" value="Genomic_DNA"/>
</dbReference>
<evidence type="ECO:0000256" key="5">
    <source>
        <dbReference type="SAM" id="MobiDB-lite"/>
    </source>
</evidence>
<dbReference type="STRING" id="709881.SAMN04489832_2728"/>
<dbReference type="SUPFAM" id="SSF88697">
    <property type="entry name" value="PUA domain-like"/>
    <property type="match status" value="1"/>
</dbReference>
<dbReference type="PANTHER" id="PTHR11644">
    <property type="entry name" value="CYTIDINE DEAMINASE"/>
    <property type="match status" value="1"/>
</dbReference>
<feature type="region of interest" description="Disordered" evidence="5">
    <location>
        <begin position="239"/>
        <end position="270"/>
    </location>
</feature>
<evidence type="ECO:0000313" key="8">
    <source>
        <dbReference type="Proteomes" id="UP000185124"/>
    </source>
</evidence>
<dbReference type="CDD" id="cd06552">
    <property type="entry name" value="ASCH_yqfb_like"/>
    <property type="match status" value="1"/>
</dbReference>
<evidence type="ECO:0000256" key="2">
    <source>
        <dbReference type="ARBA" id="ARBA00022723"/>
    </source>
</evidence>